<evidence type="ECO:0000256" key="3">
    <source>
        <dbReference type="SAM" id="Phobius"/>
    </source>
</evidence>
<feature type="transmembrane region" description="Helical" evidence="3">
    <location>
        <begin position="273"/>
        <end position="299"/>
    </location>
</feature>
<keyword evidence="3" id="KW-1133">Transmembrane helix</keyword>
<accession>A0A165Q147</accession>
<feature type="coiled-coil region" evidence="1">
    <location>
        <begin position="530"/>
        <end position="564"/>
    </location>
</feature>
<evidence type="ECO:0000256" key="2">
    <source>
        <dbReference type="SAM" id="MobiDB-lite"/>
    </source>
</evidence>
<organism evidence="5 6">
    <name type="scientific">Daedalea quercina L-15889</name>
    <dbReference type="NCBI Taxonomy" id="1314783"/>
    <lineage>
        <taxon>Eukaryota</taxon>
        <taxon>Fungi</taxon>
        <taxon>Dikarya</taxon>
        <taxon>Basidiomycota</taxon>
        <taxon>Agaricomycotina</taxon>
        <taxon>Agaricomycetes</taxon>
        <taxon>Polyporales</taxon>
        <taxon>Fomitopsis</taxon>
    </lineage>
</organism>
<feature type="chain" id="PRO_5007864659" evidence="4">
    <location>
        <begin position="21"/>
        <end position="629"/>
    </location>
</feature>
<evidence type="ECO:0000313" key="5">
    <source>
        <dbReference type="EMBL" id="KZT68881.1"/>
    </source>
</evidence>
<keyword evidence="1" id="KW-0175">Coiled coil</keyword>
<evidence type="ECO:0000256" key="4">
    <source>
        <dbReference type="SAM" id="SignalP"/>
    </source>
</evidence>
<sequence>MHLLRAIVGGLRALSDLAHAYCPAGDGKALSVHGTGGLCSGITGTMDKVVFKVEDSLSGFDNTTSGILGYSVIGHEWVSDVRGFFGGISVFIGAHESSNNIAFVNDTSPDGYTVLGFTDLVIHMVLNDLNGTGVYEQPATTTDIIVAPKYELILWKDAQMCTIPARWLTTKDLIVAPAFELAIWVPPNTCLLCERPRPKPFLLGRAPAQVWWNTDTRKAAVTRLLRLKGTLGIRAVGLITRVISLALGYGIYLLVVGAMLWSALTTSWYNTGIGYGVSLAVLGIANVGLSFILPLLAAIHEGQTLSQASTASAATSHSDRPSALSEEAFERELAELARTLTRHDANINMLQSGIARLDPRDAALGQVVDSLANADSIVDDILALTQAGVDVDDLTTIDSSQSIVTVAAQHEPPVSQPPEDPALASDEEDLSDEEYKRLMVEVLATMQRNEENMDRLESRIAQHNENMDRLASRIAEPDDHDATLAQTEDDVVVAKAPEPEHVPVPALPEYVPTVPEHVPTVPEHPPTDSEDLAELSDEELEREIAELKRAIEAYDRNMNSLEAGMARLDAHDATLEQVGDRLAVAEGVAGGLLARPPIDFEGADLHEGKGGEVVEAESTMGLGAPVGGS</sequence>
<feature type="region of interest" description="Disordered" evidence="2">
    <location>
        <begin position="408"/>
        <end position="430"/>
    </location>
</feature>
<dbReference type="EMBL" id="KV429062">
    <property type="protein sequence ID" value="KZT68881.1"/>
    <property type="molecule type" value="Genomic_DNA"/>
</dbReference>
<keyword evidence="6" id="KW-1185">Reference proteome</keyword>
<protein>
    <submittedName>
        <fullName evidence="5">Uncharacterized protein</fullName>
    </submittedName>
</protein>
<keyword evidence="3" id="KW-0472">Membrane</keyword>
<name>A0A165Q147_9APHY</name>
<keyword evidence="4" id="KW-0732">Signal</keyword>
<keyword evidence="3" id="KW-0812">Transmembrane</keyword>
<proteinExistence type="predicted"/>
<evidence type="ECO:0000313" key="6">
    <source>
        <dbReference type="Proteomes" id="UP000076727"/>
    </source>
</evidence>
<evidence type="ECO:0000256" key="1">
    <source>
        <dbReference type="SAM" id="Coils"/>
    </source>
</evidence>
<feature type="signal peptide" evidence="4">
    <location>
        <begin position="1"/>
        <end position="20"/>
    </location>
</feature>
<dbReference type="AlphaFoldDB" id="A0A165Q147"/>
<feature type="coiled-coil region" evidence="1">
    <location>
        <begin position="439"/>
        <end position="473"/>
    </location>
</feature>
<reference evidence="5 6" key="1">
    <citation type="journal article" date="2016" name="Mol. Biol. Evol.">
        <title>Comparative Genomics of Early-Diverging Mushroom-Forming Fungi Provides Insights into the Origins of Lignocellulose Decay Capabilities.</title>
        <authorList>
            <person name="Nagy L.G."/>
            <person name="Riley R."/>
            <person name="Tritt A."/>
            <person name="Adam C."/>
            <person name="Daum C."/>
            <person name="Floudas D."/>
            <person name="Sun H."/>
            <person name="Yadav J.S."/>
            <person name="Pangilinan J."/>
            <person name="Larsson K.H."/>
            <person name="Matsuura K."/>
            <person name="Barry K."/>
            <person name="Labutti K."/>
            <person name="Kuo R."/>
            <person name="Ohm R.A."/>
            <person name="Bhattacharya S.S."/>
            <person name="Shirouzu T."/>
            <person name="Yoshinaga Y."/>
            <person name="Martin F.M."/>
            <person name="Grigoriev I.V."/>
            <person name="Hibbett D.S."/>
        </authorList>
    </citation>
    <scope>NUCLEOTIDE SEQUENCE [LARGE SCALE GENOMIC DNA]</scope>
    <source>
        <strain evidence="5 6">L-15889</strain>
    </source>
</reference>
<dbReference type="Proteomes" id="UP000076727">
    <property type="component" value="Unassembled WGS sequence"/>
</dbReference>
<dbReference type="OrthoDB" id="2809424at2759"/>
<gene>
    <name evidence="5" type="ORF">DAEQUDRAFT_304766</name>
</gene>
<feature type="transmembrane region" description="Helical" evidence="3">
    <location>
        <begin position="238"/>
        <end position="261"/>
    </location>
</feature>